<protein>
    <submittedName>
        <fullName evidence="5">TetR family transcriptional regulator</fullName>
    </submittedName>
</protein>
<dbReference type="Gene3D" id="1.10.10.60">
    <property type="entry name" value="Homeodomain-like"/>
    <property type="match status" value="1"/>
</dbReference>
<dbReference type="STRING" id="1122125.GCA_000423185_02146"/>
<gene>
    <name evidence="5" type="ORF">BWR60_14220</name>
</gene>
<dbReference type="OrthoDB" id="2356263at2"/>
<dbReference type="PANTHER" id="PTHR30328:SF54">
    <property type="entry name" value="HTH-TYPE TRANSCRIPTIONAL REPRESSOR SCO4008"/>
    <property type="match status" value="1"/>
</dbReference>
<keyword evidence="1 2" id="KW-0238">DNA-binding</keyword>
<evidence type="ECO:0000256" key="3">
    <source>
        <dbReference type="SAM" id="MobiDB-lite"/>
    </source>
</evidence>
<dbReference type="Proteomes" id="UP000196655">
    <property type="component" value="Unassembled WGS sequence"/>
</dbReference>
<dbReference type="EMBL" id="NHON01000023">
    <property type="protein sequence ID" value="OWJ66492.1"/>
    <property type="molecule type" value="Genomic_DNA"/>
</dbReference>
<dbReference type="PANTHER" id="PTHR30328">
    <property type="entry name" value="TRANSCRIPTIONAL REPRESSOR"/>
    <property type="match status" value="1"/>
</dbReference>
<evidence type="ECO:0000313" key="6">
    <source>
        <dbReference type="Proteomes" id="UP000196655"/>
    </source>
</evidence>
<dbReference type="InterPro" id="IPR041474">
    <property type="entry name" value="NicS_C"/>
</dbReference>
<dbReference type="SUPFAM" id="SSF48498">
    <property type="entry name" value="Tetracyclin repressor-like, C-terminal domain"/>
    <property type="match status" value="1"/>
</dbReference>
<dbReference type="RefSeq" id="WP_088151688.1">
    <property type="nucleotide sequence ID" value="NZ_NHON01000023.1"/>
</dbReference>
<keyword evidence="6" id="KW-1185">Reference proteome</keyword>
<evidence type="ECO:0000256" key="2">
    <source>
        <dbReference type="PROSITE-ProRule" id="PRU00335"/>
    </source>
</evidence>
<dbReference type="PRINTS" id="PR00455">
    <property type="entry name" value="HTHTETR"/>
</dbReference>
<evidence type="ECO:0000259" key="4">
    <source>
        <dbReference type="PROSITE" id="PS50977"/>
    </source>
</evidence>
<dbReference type="Gene3D" id="1.10.357.10">
    <property type="entry name" value="Tetracycline Repressor, domain 2"/>
    <property type="match status" value="1"/>
</dbReference>
<organism evidence="5 6">
    <name type="scientific">Inquilinus limosus</name>
    <dbReference type="NCBI Taxonomy" id="171674"/>
    <lineage>
        <taxon>Bacteria</taxon>
        <taxon>Pseudomonadati</taxon>
        <taxon>Pseudomonadota</taxon>
        <taxon>Alphaproteobacteria</taxon>
        <taxon>Rhodospirillales</taxon>
        <taxon>Rhodospirillaceae</taxon>
        <taxon>Inquilinus</taxon>
    </lineage>
</organism>
<feature type="region of interest" description="Disordered" evidence="3">
    <location>
        <begin position="1"/>
        <end position="24"/>
    </location>
</feature>
<dbReference type="SUPFAM" id="SSF46689">
    <property type="entry name" value="Homeodomain-like"/>
    <property type="match status" value="1"/>
</dbReference>
<dbReference type="GO" id="GO:0003677">
    <property type="term" value="F:DNA binding"/>
    <property type="evidence" value="ECO:0007669"/>
    <property type="project" value="UniProtKB-UniRule"/>
</dbReference>
<evidence type="ECO:0000313" key="5">
    <source>
        <dbReference type="EMBL" id="OWJ66492.1"/>
    </source>
</evidence>
<accession>A0A211ZMI8</accession>
<name>A0A211ZMI8_9PROT</name>
<dbReference type="Pfam" id="PF00440">
    <property type="entry name" value="TetR_N"/>
    <property type="match status" value="1"/>
</dbReference>
<dbReference type="InterPro" id="IPR001647">
    <property type="entry name" value="HTH_TetR"/>
</dbReference>
<dbReference type="Pfam" id="PF17938">
    <property type="entry name" value="TetR_C_29"/>
    <property type="match status" value="1"/>
</dbReference>
<proteinExistence type="predicted"/>
<dbReference type="InterPro" id="IPR009057">
    <property type="entry name" value="Homeodomain-like_sf"/>
</dbReference>
<feature type="compositionally biased region" description="Basic and acidic residues" evidence="3">
    <location>
        <begin position="11"/>
        <end position="24"/>
    </location>
</feature>
<sequence length="226" mass="25265">MSISDETIDAPTKDTPKRTATKAVRDPERTSAAILAAAVKEFMEKGYSGARINEIAKRAGANKRMLYHYFGDKEALYLAVLEGAYVAIRSAESKLHLADHDPVDGIRELALFTWRYFIEHPEFLSLLQTENLMKAKHLKRSARIFDLHSPLVAVISDLLKRGAAKGVFRADADPVKVYVSIASLGAFYLSNRYTLSTIFRRELTEPKALAEWGEHIASMILASLRP</sequence>
<feature type="DNA-binding region" description="H-T-H motif" evidence="2">
    <location>
        <begin position="51"/>
        <end position="70"/>
    </location>
</feature>
<feature type="domain" description="HTH tetR-type" evidence="4">
    <location>
        <begin position="28"/>
        <end position="88"/>
    </location>
</feature>
<dbReference type="InterPro" id="IPR036271">
    <property type="entry name" value="Tet_transcr_reg_TetR-rel_C_sf"/>
</dbReference>
<dbReference type="AlphaFoldDB" id="A0A211ZMI8"/>
<evidence type="ECO:0000256" key="1">
    <source>
        <dbReference type="ARBA" id="ARBA00023125"/>
    </source>
</evidence>
<comment type="caution">
    <text evidence="5">The sequence shown here is derived from an EMBL/GenBank/DDBJ whole genome shotgun (WGS) entry which is preliminary data.</text>
</comment>
<reference evidence="6" key="1">
    <citation type="submission" date="2017-05" db="EMBL/GenBank/DDBJ databases">
        <authorList>
            <person name="Macchi M."/>
            <person name="Festa S."/>
            <person name="Coppotelli B.M."/>
            <person name="Morelli I.S."/>
        </authorList>
    </citation>
    <scope>NUCLEOTIDE SEQUENCE [LARGE SCALE GENOMIC DNA]</scope>
    <source>
        <strain evidence="6">I</strain>
    </source>
</reference>
<dbReference type="InterPro" id="IPR050109">
    <property type="entry name" value="HTH-type_TetR-like_transc_reg"/>
</dbReference>
<dbReference type="PROSITE" id="PS50977">
    <property type="entry name" value="HTH_TETR_2"/>
    <property type="match status" value="1"/>
</dbReference>